<dbReference type="PROSITE" id="PS00028">
    <property type="entry name" value="ZINC_FINGER_C2H2_1"/>
    <property type="match status" value="1"/>
</dbReference>
<dbReference type="InterPro" id="IPR052426">
    <property type="entry name" value="Plant_dev_regulator"/>
</dbReference>
<dbReference type="GO" id="GO:0005634">
    <property type="term" value="C:nucleus"/>
    <property type="evidence" value="ECO:0007669"/>
    <property type="project" value="UniProtKB-SubCell"/>
</dbReference>
<keyword evidence="2" id="KW-0479">Metal-binding</keyword>
<dbReference type="AlphaFoldDB" id="A0A445EFK5"/>
<evidence type="ECO:0000256" key="8">
    <source>
        <dbReference type="PROSITE-ProRule" id="PRU00042"/>
    </source>
</evidence>
<keyword evidence="5" id="KW-0805">Transcription regulation</keyword>
<feature type="domain" description="C2H2-type" evidence="11">
    <location>
        <begin position="39"/>
        <end position="66"/>
    </location>
</feature>
<comment type="subcellular location">
    <subcellularLocation>
        <location evidence="1">Nucleus</location>
    </subcellularLocation>
</comment>
<protein>
    <recommendedName>
        <fullName evidence="11">C2H2-type domain-containing protein</fullName>
    </recommendedName>
</protein>
<feature type="transmembrane region" description="Helical" evidence="10">
    <location>
        <begin position="217"/>
        <end position="236"/>
    </location>
</feature>
<keyword evidence="10" id="KW-0472">Membrane</keyword>
<keyword evidence="7" id="KW-0539">Nucleus</keyword>
<reference evidence="12 13" key="1">
    <citation type="submission" date="2019-01" db="EMBL/GenBank/DDBJ databases">
        <title>Sequencing of cultivated peanut Arachis hypogaea provides insights into genome evolution and oil improvement.</title>
        <authorList>
            <person name="Chen X."/>
        </authorList>
    </citation>
    <scope>NUCLEOTIDE SEQUENCE [LARGE SCALE GENOMIC DNA]</scope>
    <source>
        <strain evidence="13">cv. Fuhuasheng</strain>
        <tissue evidence="12">Leaves</tissue>
    </source>
</reference>
<feature type="compositionally biased region" description="Basic and acidic residues" evidence="9">
    <location>
        <begin position="18"/>
        <end position="31"/>
    </location>
</feature>
<dbReference type="PROSITE" id="PS50157">
    <property type="entry name" value="ZINC_FINGER_C2H2_2"/>
    <property type="match status" value="1"/>
</dbReference>
<dbReference type="InterPro" id="IPR013087">
    <property type="entry name" value="Znf_C2H2_type"/>
</dbReference>
<dbReference type="Gene3D" id="3.30.160.60">
    <property type="entry name" value="Classic Zinc Finger"/>
    <property type="match status" value="1"/>
</dbReference>
<evidence type="ECO:0000256" key="3">
    <source>
        <dbReference type="ARBA" id="ARBA00022771"/>
    </source>
</evidence>
<feature type="region of interest" description="Disordered" evidence="9">
    <location>
        <begin position="1"/>
        <end position="31"/>
    </location>
</feature>
<dbReference type="STRING" id="3818.A0A445EFK5"/>
<evidence type="ECO:0000259" key="11">
    <source>
        <dbReference type="PROSITE" id="PS50157"/>
    </source>
</evidence>
<evidence type="ECO:0000256" key="5">
    <source>
        <dbReference type="ARBA" id="ARBA00023015"/>
    </source>
</evidence>
<dbReference type="PANTHER" id="PTHR45801">
    <property type="entry name" value="OS07G0101800 PROTEIN"/>
    <property type="match status" value="1"/>
</dbReference>
<keyword evidence="6" id="KW-0804">Transcription</keyword>
<evidence type="ECO:0000256" key="9">
    <source>
        <dbReference type="SAM" id="MobiDB-lite"/>
    </source>
</evidence>
<evidence type="ECO:0000256" key="10">
    <source>
        <dbReference type="SAM" id="Phobius"/>
    </source>
</evidence>
<dbReference type="Pfam" id="PF13912">
    <property type="entry name" value="zf-C2H2_6"/>
    <property type="match status" value="1"/>
</dbReference>
<dbReference type="EMBL" id="SDMP01000002">
    <property type="protein sequence ID" value="RYR74300.1"/>
    <property type="molecule type" value="Genomic_DNA"/>
</dbReference>
<sequence>MEFYNNLEDYSKSSSSEETDRSSYEQAGDHQEMGTGRSYECVFCKRGFTTAQALGGHMNIHRKDRANNKAKIPASSSSKVDDENYYADLGHYSSPIPSYLARNGNYHEVENHNNNNNPYLPIYFPPHTNSHHVQYNEILCVENQRENGKLVFGQDWRQRGNNLSLYTNNNPICVHENNNHMIKDKGEDGGLDLELRLGSKIWIALELGFFKMKIIEVGFLEILMKKVLIIIIYVYVFY</sequence>
<evidence type="ECO:0000256" key="7">
    <source>
        <dbReference type="ARBA" id="ARBA00023242"/>
    </source>
</evidence>
<evidence type="ECO:0000313" key="12">
    <source>
        <dbReference type="EMBL" id="RYR74300.1"/>
    </source>
</evidence>
<proteinExistence type="predicted"/>
<organism evidence="12 13">
    <name type="scientific">Arachis hypogaea</name>
    <name type="common">Peanut</name>
    <dbReference type="NCBI Taxonomy" id="3818"/>
    <lineage>
        <taxon>Eukaryota</taxon>
        <taxon>Viridiplantae</taxon>
        <taxon>Streptophyta</taxon>
        <taxon>Embryophyta</taxon>
        <taxon>Tracheophyta</taxon>
        <taxon>Spermatophyta</taxon>
        <taxon>Magnoliopsida</taxon>
        <taxon>eudicotyledons</taxon>
        <taxon>Gunneridae</taxon>
        <taxon>Pentapetalae</taxon>
        <taxon>rosids</taxon>
        <taxon>fabids</taxon>
        <taxon>Fabales</taxon>
        <taxon>Fabaceae</taxon>
        <taxon>Papilionoideae</taxon>
        <taxon>50 kb inversion clade</taxon>
        <taxon>dalbergioids sensu lato</taxon>
        <taxon>Dalbergieae</taxon>
        <taxon>Pterocarpus clade</taxon>
        <taxon>Arachis</taxon>
    </lineage>
</organism>
<keyword evidence="10" id="KW-0812">Transmembrane</keyword>
<comment type="caution">
    <text evidence="12">The sequence shown here is derived from an EMBL/GenBank/DDBJ whole genome shotgun (WGS) entry which is preliminary data.</text>
</comment>
<dbReference type="Proteomes" id="UP000289738">
    <property type="component" value="Chromosome A02"/>
</dbReference>
<keyword evidence="3 8" id="KW-0863">Zinc-finger</keyword>
<keyword evidence="4" id="KW-0862">Zinc</keyword>
<evidence type="ECO:0000256" key="1">
    <source>
        <dbReference type="ARBA" id="ARBA00004123"/>
    </source>
</evidence>
<dbReference type="GO" id="GO:0008270">
    <property type="term" value="F:zinc ion binding"/>
    <property type="evidence" value="ECO:0007669"/>
    <property type="project" value="UniProtKB-KW"/>
</dbReference>
<keyword evidence="13" id="KW-1185">Reference proteome</keyword>
<dbReference type="InterPro" id="IPR036236">
    <property type="entry name" value="Znf_C2H2_sf"/>
</dbReference>
<accession>A0A445EFK5</accession>
<gene>
    <name evidence="12" type="ORF">Ahy_A02g008972</name>
</gene>
<keyword evidence="10" id="KW-1133">Transmembrane helix</keyword>
<evidence type="ECO:0000313" key="13">
    <source>
        <dbReference type="Proteomes" id="UP000289738"/>
    </source>
</evidence>
<dbReference type="PANTHER" id="PTHR45801:SF77">
    <property type="entry name" value="C2H2-TYPE DOMAIN-CONTAINING PROTEIN"/>
    <property type="match status" value="1"/>
</dbReference>
<evidence type="ECO:0000256" key="4">
    <source>
        <dbReference type="ARBA" id="ARBA00022833"/>
    </source>
</evidence>
<dbReference type="SUPFAM" id="SSF57667">
    <property type="entry name" value="beta-beta-alpha zinc fingers"/>
    <property type="match status" value="1"/>
</dbReference>
<evidence type="ECO:0000256" key="2">
    <source>
        <dbReference type="ARBA" id="ARBA00022723"/>
    </source>
</evidence>
<evidence type="ECO:0000256" key="6">
    <source>
        <dbReference type="ARBA" id="ARBA00023163"/>
    </source>
</evidence>
<name>A0A445EFK5_ARAHY</name>